<evidence type="ECO:0000259" key="1">
    <source>
        <dbReference type="Pfam" id="PF00425"/>
    </source>
</evidence>
<dbReference type="AlphaFoldDB" id="A0A382X4A6"/>
<reference evidence="2" key="1">
    <citation type="submission" date="2018-05" db="EMBL/GenBank/DDBJ databases">
        <authorList>
            <person name="Lanie J.A."/>
            <person name="Ng W.-L."/>
            <person name="Kazmierczak K.M."/>
            <person name="Andrzejewski T.M."/>
            <person name="Davidsen T.M."/>
            <person name="Wayne K.J."/>
            <person name="Tettelin H."/>
            <person name="Glass J.I."/>
            <person name="Rusch D."/>
            <person name="Podicherti R."/>
            <person name="Tsui H.-C.T."/>
            <person name="Winkler M.E."/>
        </authorList>
    </citation>
    <scope>NUCLEOTIDE SEQUENCE</scope>
</reference>
<name>A0A382X4A6_9ZZZZ</name>
<sequence>VVDKLAGKVTYGVGGGIVWDSDPHAEWQETLDKAAVLQDAYPPFRLLETMLYQPGVGVRLQDYHL</sequence>
<protein>
    <recommendedName>
        <fullName evidence="1">Chorismate-utilising enzyme C-terminal domain-containing protein</fullName>
    </recommendedName>
</protein>
<feature type="non-terminal residue" evidence="2">
    <location>
        <position position="65"/>
    </location>
</feature>
<evidence type="ECO:0000313" key="2">
    <source>
        <dbReference type="EMBL" id="SVD65704.1"/>
    </source>
</evidence>
<accession>A0A382X4A6</accession>
<dbReference type="EMBL" id="UINC01164712">
    <property type="protein sequence ID" value="SVD65704.1"/>
    <property type="molecule type" value="Genomic_DNA"/>
</dbReference>
<dbReference type="Pfam" id="PF00425">
    <property type="entry name" value="Chorismate_bind"/>
    <property type="match status" value="1"/>
</dbReference>
<proteinExistence type="predicted"/>
<dbReference type="InterPro" id="IPR015890">
    <property type="entry name" value="Chorismate_C"/>
</dbReference>
<dbReference type="InterPro" id="IPR005801">
    <property type="entry name" value="ADC_synthase"/>
</dbReference>
<dbReference type="Gene3D" id="3.30.470.10">
    <property type="match status" value="1"/>
</dbReference>
<gene>
    <name evidence="2" type="ORF">METZ01_LOCUS418558</name>
</gene>
<feature type="non-terminal residue" evidence="2">
    <location>
        <position position="1"/>
    </location>
</feature>
<organism evidence="2">
    <name type="scientific">marine metagenome</name>
    <dbReference type="NCBI Taxonomy" id="408172"/>
    <lineage>
        <taxon>unclassified sequences</taxon>
        <taxon>metagenomes</taxon>
        <taxon>ecological metagenomes</taxon>
    </lineage>
</organism>
<feature type="domain" description="Chorismate-utilising enzyme C-terminal" evidence="1">
    <location>
        <begin position="7"/>
        <end position="33"/>
    </location>
</feature>
<dbReference type="InterPro" id="IPR043131">
    <property type="entry name" value="BCAT-like_N"/>
</dbReference>
<dbReference type="Gene3D" id="3.60.120.10">
    <property type="entry name" value="Anthranilate synthase"/>
    <property type="match status" value="1"/>
</dbReference>
<dbReference type="SUPFAM" id="SSF56322">
    <property type="entry name" value="ADC synthase"/>
    <property type="match status" value="1"/>
</dbReference>